<feature type="region of interest" description="Disordered" evidence="1">
    <location>
        <begin position="72"/>
        <end position="104"/>
    </location>
</feature>
<dbReference type="RefSeq" id="WP_197453974.1">
    <property type="nucleotide sequence ID" value="NZ_CP036271.1"/>
</dbReference>
<gene>
    <name evidence="2" type="ORF">Pan44_19210</name>
</gene>
<evidence type="ECO:0000313" key="3">
    <source>
        <dbReference type="Proteomes" id="UP000315700"/>
    </source>
</evidence>
<dbReference type="Proteomes" id="UP000315700">
    <property type="component" value="Chromosome"/>
</dbReference>
<protein>
    <submittedName>
        <fullName evidence="2">Uncharacterized protein</fullName>
    </submittedName>
</protein>
<feature type="compositionally biased region" description="Basic and acidic residues" evidence="1">
    <location>
        <begin position="73"/>
        <end position="104"/>
    </location>
</feature>
<accession>A0A517SCQ8</accession>
<evidence type="ECO:0000256" key="1">
    <source>
        <dbReference type="SAM" id="MobiDB-lite"/>
    </source>
</evidence>
<dbReference type="EMBL" id="CP036271">
    <property type="protein sequence ID" value="QDT53895.1"/>
    <property type="molecule type" value="Genomic_DNA"/>
</dbReference>
<proteinExistence type="predicted"/>
<name>A0A517SCQ8_9PLAN</name>
<dbReference type="AlphaFoldDB" id="A0A517SCQ8"/>
<organism evidence="2 3">
    <name type="scientific">Caulifigura coniformis</name>
    <dbReference type="NCBI Taxonomy" id="2527983"/>
    <lineage>
        <taxon>Bacteria</taxon>
        <taxon>Pseudomonadati</taxon>
        <taxon>Planctomycetota</taxon>
        <taxon>Planctomycetia</taxon>
        <taxon>Planctomycetales</taxon>
        <taxon>Planctomycetaceae</taxon>
        <taxon>Caulifigura</taxon>
    </lineage>
</organism>
<evidence type="ECO:0000313" key="2">
    <source>
        <dbReference type="EMBL" id="QDT53895.1"/>
    </source>
</evidence>
<reference evidence="2 3" key="1">
    <citation type="submission" date="2019-02" db="EMBL/GenBank/DDBJ databases">
        <title>Deep-cultivation of Planctomycetes and their phenomic and genomic characterization uncovers novel biology.</title>
        <authorList>
            <person name="Wiegand S."/>
            <person name="Jogler M."/>
            <person name="Boedeker C."/>
            <person name="Pinto D."/>
            <person name="Vollmers J."/>
            <person name="Rivas-Marin E."/>
            <person name="Kohn T."/>
            <person name="Peeters S.H."/>
            <person name="Heuer A."/>
            <person name="Rast P."/>
            <person name="Oberbeckmann S."/>
            <person name="Bunk B."/>
            <person name="Jeske O."/>
            <person name="Meyerdierks A."/>
            <person name="Storesund J.E."/>
            <person name="Kallscheuer N."/>
            <person name="Luecker S."/>
            <person name="Lage O.M."/>
            <person name="Pohl T."/>
            <person name="Merkel B.J."/>
            <person name="Hornburger P."/>
            <person name="Mueller R.-W."/>
            <person name="Bruemmer F."/>
            <person name="Labrenz M."/>
            <person name="Spormann A.M."/>
            <person name="Op den Camp H."/>
            <person name="Overmann J."/>
            <person name="Amann R."/>
            <person name="Jetten M.S.M."/>
            <person name="Mascher T."/>
            <person name="Medema M.H."/>
            <person name="Devos D.P."/>
            <person name="Kaster A.-K."/>
            <person name="Ovreas L."/>
            <person name="Rohde M."/>
            <person name="Galperin M.Y."/>
            <person name="Jogler C."/>
        </authorList>
    </citation>
    <scope>NUCLEOTIDE SEQUENCE [LARGE SCALE GENOMIC DNA]</scope>
    <source>
        <strain evidence="2 3">Pan44</strain>
    </source>
</reference>
<dbReference type="KEGG" id="ccos:Pan44_19210"/>
<keyword evidence="3" id="KW-1185">Reference proteome</keyword>
<dbReference type="InParanoid" id="A0A517SCQ8"/>
<sequence length="104" mass="12051">MPNDRPVHEIRLGKCKAVVWGNSTEQGTRYNVTFARLYKQDDRWESTSSFGRDDLPLVEKLADQAFTWIHGRLASDREEASQDNSRNSERRSNRPERTAARSAR</sequence>